<dbReference type="Gene3D" id="3.30.390.30">
    <property type="match status" value="1"/>
</dbReference>
<comment type="cofactor">
    <cofactor evidence="1">
        <name>FAD</name>
        <dbReference type="ChEBI" id="CHEBI:57692"/>
    </cofactor>
</comment>
<dbReference type="EMBL" id="QREH01000001">
    <property type="protein sequence ID" value="REE02962.1"/>
    <property type="molecule type" value="Genomic_DNA"/>
</dbReference>
<dbReference type="Gene3D" id="3.50.50.60">
    <property type="entry name" value="FAD/NAD(P)-binding domain"/>
    <property type="match status" value="2"/>
</dbReference>
<feature type="domain" description="FAD/NAD(P)-binding" evidence="6">
    <location>
        <begin position="41"/>
        <end position="363"/>
    </location>
</feature>
<dbReference type="GO" id="GO:0003955">
    <property type="term" value="F:NAD(P)H dehydrogenase (quinone) activity"/>
    <property type="evidence" value="ECO:0007669"/>
    <property type="project" value="TreeGrafter"/>
</dbReference>
<evidence type="ECO:0000256" key="1">
    <source>
        <dbReference type="ARBA" id="ARBA00001974"/>
    </source>
</evidence>
<feature type="region of interest" description="Disordered" evidence="4">
    <location>
        <begin position="1"/>
        <end position="31"/>
    </location>
</feature>
<evidence type="ECO:0000313" key="8">
    <source>
        <dbReference type="Proteomes" id="UP000256727"/>
    </source>
</evidence>
<dbReference type="InterPro" id="IPR016156">
    <property type="entry name" value="FAD/NAD-linked_Rdtase_dimer_sf"/>
</dbReference>
<keyword evidence="8" id="KW-1185">Reference proteome</keyword>
<feature type="compositionally biased region" description="Low complexity" evidence="4">
    <location>
        <begin position="1"/>
        <end position="13"/>
    </location>
</feature>
<dbReference type="Proteomes" id="UP000256727">
    <property type="component" value="Unassembled WGS sequence"/>
</dbReference>
<dbReference type="Pfam" id="PF07992">
    <property type="entry name" value="Pyr_redox_2"/>
    <property type="match status" value="1"/>
</dbReference>
<dbReference type="PRINTS" id="PR00368">
    <property type="entry name" value="FADPNR"/>
</dbReference>
<dbReference type="InterPro" id="IPR036188">
    <property type="entry name" value="FAD/NAD-bd_sf"/>
</dbReference>
<evidence type="ECO:0000259" key="6">
    <source>
        <dbReference type="Pfam" id="PF07992"/>
    </source>
</evidence>
<proteinExistence type="predicted"/>
<keyword evidence="3" id="KW-0274">FAD</keyword>
<dbReference type="AlphaFoldDB" id="A0A3D9LA12"/>
<accession>A0A3D9LA12</accession>
<dbReference type="SUPFAM" id="SSF55424">
    <property type="entry name" value="FAD/NAD-linked reductases, dimerisation (C-terminal) domain"/>
    <property type="match status" value="1"/>
</dbReference>
<gene>
    <name evidence="7" type="ORF">C8E99_0757</name>
</gene>
<evidence type="ECO:0000256" key="3">
    <source>
        <dbReference type="ARBA" id="ARBA00022827"/>
    </source>
</evidence>
<keyword evidence="7" id="KW-0670">Pyruvate</keyword>
<organism evidence="7 8">
    <name type="scientific">Citricoccus muralis</name>
    <dbReference type="NCBI Taxonomy" id="169134"/>
    <lineage>
        <taxon>Bacteria</taxon>
        <taxon>Bacillati</taxon>
        <taxon>Actinomycetota</taxon>
        <taxon>Actinomycetes</taxon>
        <taxon>Micrococcales</taxon>
        <taxon>Micrococcaceae</taxon>
        <taxon>Citricoccus</taxon>
    </lineage>
</organism>
<dbReference type="SUPFAM" id="SSF51905">
    <property type="entry name" value="FAD/NAD(P)-binding domain"/>
    <property type="match status" value="1"/>
</dbReference>
<protein>
    <submittedName>
        <fullName evidence="7">Pyruvate/2-oxoglutarate dehydrogenase complex dihydrolipoamide dehydrogenase (E3) component</fullName>
    </submittedName>
</protein>
<evidence type="ECO:0000259" key="5">
    <source>
        <dbReference type="Pfam" id="PF02852"/>
    </source>
</evidence>
<keyword evidence="2" id="KW-0285">Flavoprotein</keyword>
<dbReference type="InterPro" id="IPR023753">
    <property type="entry name" value="FAD/NAD-binding_dom"/>
</dbReference>
<evidence type="ECO:0000256" key="2">
    <source>
        <dbReference type="ARBA" id="ARBA00022630"/>
    </source>
</evidence>
<dbReference type="Pfam" id="PF02852">
    <property type="entry name" value="Pyr_redox_dim"/>
    <property type="match status" value="1"/>
</dbReference>
<reference evidence="7 8" key="1">
    <citation type="submission" date="2018-07" db="EMBL/GenBank/DDBJ databases">
        <title>Sequencing the genomes of 1000 actinobacteria strains.</title>
        <authorList>
            <person name="Klenk H.-P."/>
        </authorList>
    </citation>
    <scope>NUCLEOTIDE SEQUENCE [LARGE SCALE GENOMIC DNA]</scope>
    <source>
        <strain evidence="7 8">DSM 14442</strain>
    </source>
</reference>
<dbReference type="PANTHER" id="PTHR43014">
    <property type="entry name" value="MERCURIC REDUCTASE"/>
    <property type="match status" value="1"/>
</dbReference>
<feature type="domain" description="Pyridine nucleotide-disulphide oxidoreductase dimerisation" evidence="5">
    <location>
        <begin position="473"/>
        <end position="522"/>
    </location>
</feature>
<dbReference type="InterPro" id="IPR004099">
    <property type="entry name" value="Pyr_nucl-diS_OxRdtase_dimer"/>
</dbReference>
<feature type="region of interest" description="Disordered" evidence="4">
    <location>
        <begin position="450"/>
        <end position="470"/>
    </location>
</feature>
<comment type="caution">
    <text evidence="7">The sequence shown here is derived from an EMBL/GenBank/DDBJ whole genome shotgun (WGS) entry which is preliminary data.</text>
</comment>
<dbReference type="RefSeq" id="WP_245952069.1">
    <property type="nucleotide sequence ID" value="NZ_QREH01000001.1"/>
</dbReference>
<evidence type="ECO:0000313" key="7">
    <source>
        <dbReference type="EMBL" id="REE02962.1"/>
    </source>
</evidence>
<name>A0A3D9LA12_9MICC</name>
<sequence>MASPSTPASTPIPASIPTPIPTSGPMSATSATSISVSGTVDAIVIGLGPGGEDVAARLARGGWSVLAVDEHLVGGECPYYGCIPSKMMLHESRRADASWARVARRIREEATDQWDDRVAVERLLGTGAKFVHGRAEIVGGPAAGPASAGTEVTVTPNDGGAHQTWTARRAVVLNTGSESMQVPVPGLPEAVTWTHRDVVTAETLPASLAIVGGGPLGCELGQALAGFGVRVSLLVRGERLLSGETPEAGELVAERFRAEGIDVRTGTEISGVQAGEASRYETSHGIPASAGPVDLELTTGGRLTVDRVLLAAGRAPRDSVEVDDWCRVLDSAAAERGQPVPGRYAIGDMTGAGPFTHTSMAQAAVVADQLLAGAAPRPFPRQAVPRVTYTDPEVAAVGLSEGEARKAVEHQGGDASEVHVARVDLGASSRGWIDEVRGHLTLVALADGKTAEKADEQADEPGNRNKKSRTSGGVLVGAAVVGPHAGEILGALTVAVHAGVPLAELARIPWAYPTLHRAIGDALAQFGSDVIGVESAAGRAS</sequence>
<dbReference type="GO" id="GO:0050660">
    <property type="term" value="F:flavin adenine dinucleotide binding"/>
    <property type="evidence" value="ECO:0007669"/>
    <property type="project" value="TreeGrafter"/>
</dbReference>
<dbReference type="PRINTS" id="PR00411">
    <property type="entry name" value="PNDRDTASEI"/>
</dbReference>
<dbReference type="PANTHER" id="PTHR43014:SF2">
    <property type="entry name" value="MERCURIC REDUCTASE"/>
    <property type="match status" value="1"/>
</dbReference>
<evidence type="ECO:0000256" key="4">
    <source>
        <dbReference type="SAM" id="MobiDB-lite"/>
    </source>
</evidence>